<evidence type="ECO:0000256" key="1">
    <source>
        <dbReference type="ARBA" id="ARBA00006722"/>
    </source>
</evidence>
<sequence length="81" mass="8526">MAKSVGSTTLVLLVAFLLIASLAMPMVEGRGCKQPSKSFTGTCTAHPECDKKCKEVEKAKGGGLCRGKGPAGPKQCWCYMC</sequence>
<evidence type="ECO:0008006" key="9">
    <source>
        <dbReference type="Google" id="ProtNLM"/>
    </source>
</evidence>
<dbReference type="Proteomes" id="UP001457282">
    <property type="component" value="Unassembled WGS sequence"/>
</dbReference>
<keyword evidence="5" id="KW-1015">Disulfide bond</keyword>
<evidence type="ECO:0000256" key="5">
    <source>
        <dbReference type="ARBA" id="ARBA00023157"/>
    </source>
</evidence>
<evidence type="ECO:0000256" key="4">
    <source>
        <dbReference type="ARBA" id="ARBA00022821"/>
    </source>
</evidence>
<evidence type="ECO:0000256" key="6">
    <source>
        <dbReference type="SAM" id="SignalP"/>
    </source>
</evidence>
<dbReference type="SUPFAM" id="SSF57095">
    <property type="entry name" value="Scorpion toxin-like"/>
    <property type="match status" value="1"/>
</dbReference>
<dbReference type="PANTHER" id="PTHR33147:SF46">
    <property type="entry name" value="DEFENSIN-LIKE PROTEIN 19"/>
    <property type="match status" value="1"/>
</dbReference>
<reference evidence="7 8" key="1">
    <citation type="journal article" date="2023" name="G3 (Bethesda)">
        <title>A chromosome-length genome assembly and annotation of blackberry (Rubus argutus, cv. 'Hillquist').</title>
        <authorList>
            <person name="Bruna T."/>
            <person name="Aryal R."/>
            <person name="Dudchenko O."/>
            <person name="Sargent D.J."/>
            <person name="Mead D."/>
            <person name="Buti M."/>
            <person name="Cavallini A."/>
            <person name="Hytonen T."/>
            <person name="Andres J."/>
            <person name="Pham M."/>
            <person name="Weisz D."/>
            <person name="Mascagni F."/>
            <person name="Usai G."/>
            <person name="Natali L."/>
            <person name="Bassil N."/>
            <person name="Fernandez G.E."/>
            <person name="Lomsadze A."/>
            <person name="Armour M."/>
            <person name="Olukolu B."/>
            <person name="Poorten T."/>
            <person name="Britton C."/>
            <person name="Davik J."/>
            <person name="Ashrafi H."/>
            <person name="Aiden E.L."/>
            <person name="Borodovsky M."/>
            <person name="Worthington M."/>
        </authorList>
    </citation>
    <scope>NUCLEOTIDE SEQUENCE [LARGE SCALE GENOMIC DNA]</scope>
    <source>
        <strain evidence="7">PI 553951</strain>
    </source>
</reference>
<gene>
    <name evidence="7" type="ORF">M0R45_007914</name>
</gene>
<keyword evidence="6" id="KW-0732">Signal</keyword>
<dbReference type="GO" id="GO:0031640">
    <property type="term" value="P:killing of cells of another organism"/>
    <property type="evidence" value="ECO:0007669"/>
    <property type="project" value="UniProtKB-KW"/>
</dbReference>
<feature type="signal peptide" evidence="6">
    <location>
        <begin position="1"/>
        <end position="29"/>
    </location>
</feature>
<keyword evidence="8" id="KW-1185">Reference proteome</keyword>
<name>A0AAW1Y304_RUBAR</name>
<keyword evidence="4" id="KW-0611">Plant defense</keyword>
<dbReference type="AlphaFoldDB" id="A0AAW1Y304"/>
<organism evidence="7 8">
    <name type="scientific">Rubus argutus</name>
    <name type="common">Southern blackberry</name>
    <dbReference type="NCBI Taxonomy" id="59490"/>
    <lineage>
        <taxon>Eukaryota</taxon>
        <taxon>Viridiplantae</taxon>
        <taxon>Streptophyta</taxon>
        <taxon>Embryophyta</taxon>
        <taxon>Tracheophyta</taxon>
        <taxon>Spermatophyta</taxon>
        <taxon>Magnoliopsida</taxon>
        <taxon>eudicotyledons</taxon>
        <taxon>Gunneridae</taxon>
        <taxon>Pentapetalae</taxon>
        <taxon>rosids</taxon>
        <taxon>fabids</taxon>
        <taxon>Rosales</taxon>
        <taxon>Rosaceae</taxon>
        <taxon>Rosoideae</taxon>
        <taxon>Rosoideae incertae sedis</taxon>
        <taxon>Rubus</taxon>
    </lineage>
</organism>
<accession>A0AAW1Y304</accession>
<dbReference type="PROSITE" id="PS00940">
    <property type="entry name" value="GAMMA_THIONIN"/>
    <property type="match status" value="1"/>
</dbReference>
<comment type="caution">
    <text evidence="7">The sequence shown here is derived from an EMBL/GenBank/DDBJ whole genome shotgun (WGS) entry which is preliminary data.</text>
</comment>
<dbReference type="InterPro" id="IPR010851">
    <property type="entry name" value="DEFL"/>
</dbReference>
<protein>
    <recommendedName>
        <fullName evidence="9">Knottin scorpion toxin-like domain-containing protein</fullName>
    </recommendedName>
</protein>
<dbReference type="InterPro" id="IPR008176">
    <property type="entry name" value="Defensin_plant"/>
</dbReference>
<dbReference type="InterPro" id="IPR036574">
    <property type="entry name" value="Scorpion_toxin-like_sf"/>
</dbReference>
<proteinExistence type="inferred from homology"/>
<keyword evidence="2" id="KW-0929">Antimicrobial</keyword>
<dbReference type="Pfam" id="PF25052">
    <property type="entry name" value="AtDEF-like"/>
    <property type="match status" value="1"/>
</dbReference>
<comment type="similarity">
    <text evidence="1">Belongs to the DEFL family.</text>
</comment>
<evidence type="ECO:0000313" key="8">
    <source>
        <dbReference type="Proteomes" id="UP001457282"/>
    </source>
</evidence>
<evidence type="ECO:0000313" key="7">
    <source>
        <dbReference type="EMBL" id="KAK9942238.1"/>
    </source>
</evidence>
<dbReference type="EMBL" id="JBEDUW010000002">
    <property type="protein sequence ID" value="KAK9942238.1"/>
    <property type="molecule type" value="Genomic_DNA"/>
</dbReference>
<evidence type="ECO:0000256" key="3">
    <source>
        <dbReference type="ARBA" id="ARBA00022577"/>
    </source>
</evidence>
<dbReference type="Gene3D" id="3.30.30.10">
    <property type="entry name" value="Knottin, scorpion toxin-like"/>
    <property type="match status" value="1"/>
</dbReference>
<dbReference type="PANTHER" id="PTHR33147">
    <property type="entry name" value="DEFENSIN-LIKE PROTEIN 1"/>
    <property type="match status" value="1"/>
</dbReference>
<feature type="chain" id="PRO_5043755120" description="Knottin scorpion toxin-like domain-containing protein" evidence="6">
    <location>
        <begin position="30"/>
        <end position="81"/>
    </location>
</feature>
<dbReference type="GO" id="GO:0050832">
    <property type="term" value="P:defense response to fungus"/>
    <property type="evidence" value="ECO:0007669"/>
    <property type="project" value="UniProtKB-KW"/>
</dbReference>
<keyword evidence="3" id="KW-0295">Fungicide</keyword>
<evidence type="ECO:0000256" key="2">
    <source>
        <dbReference type="ARBA" id="ARBA00022529"/>
    </source>
</evidence>